<dbReference type="PANTHER" id="PTHR37828">
    <property type="entry name" value="GSR2449 PROTEIN"/>
    <property type="match status" value="1"/>
</dbReference>
<feature type="domain" description="YCII-related" evidence="2">
    <location>
        <begin position="6"/>
        <end position="84"/>
    </location>
</feature>
<keyword evidence="4" id="KW-1185">Reference proteome</keyword>
<dbReference type="InterPro" id="IPR011008">
    <property type="entry name" value="Dimeric_a/b-barrel"/>
</dbReference>
<gene>
    <name evidence="3" type="ORF">KVA01_18470</name>
</gene>
<dbReference type="OrthoDB" id="8968203at2"/>
<sequence>MSIFALTYVYGGPADVLAEHRPAHRAYLRELNERGVNLASGPLGEDAALIVLSAQNEQEVEEIVAQDPLVVHGAVTEHEIRPWSVTIGSVGEAAQD</sequence>
<evidence type="ECO:0000313" key="3">
    <source>
        <dbReference type="EMBL" id="GEC99692.1"/>
    </source>
</evidence>
<dbReference type="AlphaFoldDB" id="A0A4Y4D5V7"/>
<dbReference type="Pfam" id="PF03795">
    <property type="entry name" value="YCII"/>
    <property type="match status" value="1"/>
</dbReference>
<dbReference type="PANTHER" id="PTHR37828:SF1">
    <property type="entry name" value="YCII-RELATED DOMAIN-CONTAINING PROTEIN"/>
    <property type="match status" value="1"/>
</dbReference>
<evidence type="ECO:0000256" key="1">
    <source>
        <dbReference type="ARBA" id="ARBA00007689"/>
    </source>
</evidence>
<comment type="caution">
    <text evidence="3">The sequence shown here is derived from an EMBL/GenBank/DDBJ whole genome shotgun (WGS) entry which is preliminary data.</text>
</comment>
<reference evidence="3 4" key="1">
    <citation type="submission" date="2019-06" db="EMBL/GenBank/DDBJ databases">
        <title>Whole genome shotgun sequence of Kocuria varians NBRC 15358.</title>
        <authorList>
            <person name="Hosoyama A."/>
            <person name="Uohara A."/>
            <person name="Ohji S."/>
            <person name="Ichikawa N."/>
        </authorList>
    </citation>
    <scope>NUCLEOTIDE SEQUENCE [LARGE SCALE GENOMIC DNA]</scope>
    <source>
        <strain evidence="3 4">NBRC 15358</strain>
    </source>
</reference>
<evidence type="ECO:0000259" key="2">
    <source>
        <dbReference type="Pfam" id="PF03795"/>
    </source>
</evidence>
<proteinExistence type="inferred from homology"/>
<evidence type="ECO:0000313" key="4">
    <source>
        <dbReference type="Proteomes" id="UP000315730"/>
    </source>
</evidence>
<dbReference type="Gene3D" id="3.30.70.1060">
    <property type="entry name" value="Dimeric alpha+beta barrel"/>
    <property type="match status" value="1"/>
</dbReference>
<dbReference type="SUPFAM" id="SSF54909">
    <property type="entry name" value="Dimeric alpha+beta barrel"/>
    <property type="match status" value="1"/>
</dbReference>
<organism evidence="3 4">
    <name type="scientific">Kocuria varians</name>
    <name type="common">Micrococcus varians</name>
    <dbReference type="NCBI Taxonomy" id="1272"/>
    <lineage>
        <taxon>Bacteria</taxon>
        <taxon>Bacillati</taxon>
        <taxon>Actinomycetota</taxon>
        <taxon>Actinomycetes</taxon>
        <taxon>Micrococcales</taxon>
        <taxon>Micrococcaceae</taxon>
        <taxon>Kocuria</taxon>
    </lineage>
</organism>
<dbReference type="STRING" id="1272.GCA_900014985_02237"/>
<name>A0A4Y4D5V7_KOCVA</name>
<comment type="similarity">
    <text evidence="1">Belongs to the YciI family.</text>
</comment>
<dbReference type="Proteomes" id="UP000315730">
    <property type="component" value="Unassembled WGS sequence"/>
</dbReference>
<protein>
    <recommendedName>
        <fullName evidence="2">YCII-related domain-containing protein</fullName>
    </recommendedName>
</protein>
<accession>A0A4Y4D5V7</accession>
<dbReference type="InterPro" id="IPR005545">
    <property type="entry name" value="YCII"/>
</dbReference>
<dbReference type="RefSeq" id="WP_068470637.1">
    <property type="nucleotide sequence ID" value="NZ_BJNW01000016.1"/>
</dbReference>
<dbReference type="EMBL" id="BJNW01000016">
    <property type="protein sequence ID" value="GEC99692.1"/>
    <property type="molecule type" value="Genomic_DNA"/>
</dbReference>